<sequence length="96" mass="11215">MPFSSKRVKIPFILTDVNKTHTHARTKDTPKTEKPPHRLIFIIAKGHFQRPHCQVTYTNTKFPYEHNTKLGQGRRLVPKLSQFHRSGSIFNDRGYS</sequence>
<reference evidence="1" key="2">
    <citation type="journal article" date="2015" name="Fish Shellfish Immunol.">
        <title>Early steps in the European eel (Anguilla anguilla)-Vibrio vulnificus interaction in the gills: Role of the RtxA13 toxin.</title>
        <authorList>
            <person name="Callol A."/>
            <person name="Pajuelo D."/>
            <person name="Ebbesson L."/>
            <person name="Teles M."/>
            <person name="MacKenzie S."/>
            <person name="Amaro C."/>
        </authorList>
    </citation>
    <scope>NUCLEOTIDE SEQUENCE</scope>
</reference>
<accession>A0A0E9UTY2</accession>
<dbReference type="EMBL" id="GBXM01039325">
    <property type="protein sequence ID" value="JAH69252.1"/>
    <property type="molecule type" value="Transcribed_RNA"/>
</dbReference>
<reference evidence="1" key="1">
    <citation type="submission" date="2014-11" db="EMBL/GenBank/DDBJ databases">
        <authorList>
            <person name="Amaro Gonzalez C."/>
        </authorList>
    </citation>
    <scope>NUCLEOTIDE SEQUENCE</scope>
</reference>
<dbReference type="AlphaFoldDB" id="A0A0E9UTY2"/>
<proteinExistence type="predicted"/>
<protein>
    <submittedName>
        <fullName evidence="1">Uncharacterized protein</fullName>
    </submittedName>
</protein>
<evidence type="ECO:0000313" key="1">
    <source>
        <dbReference type="EMBL" id="JAH69252.1"/>
    </source>
</evidence>
<organism evidence="1">
    <name type="scientific">Anguilla anguilla</name>
    <name type="common">European freshwater eel</name>
    <name type="synonym">Muraena anguilla</name>
    <dbReference type="NCBI Taxonomy" id="7936"/>
    <lineage>
        <taxon>Eukaryota</taxon>
        <taxon>Metazoa</taxon>
        <taxon>Chordata</taxon>
        <taxon>Craniata</taxon>
        <taxon>Vertebrata</taxon>
        <taxon>Euteleostomi</taxon>
        <taxon>Actinopterygii</taxon>
        <taxon>Neopterygii</taxon>
        <taxon>Teleostei</taxon>
        <taxon>Anguilliformes</taxon>
        <taxon>Anguillidae</taxon>
        <taxon>Anguilla</taxon>
    </lineage>
</organism>
<name>A0A0E9UTY2_ANGAN</name>